<feature type="compositionally biased region" description="Polar residues" evidence="1">
    <location>
        <begin position="101"/>
        <end position="115"/>
    </location>
</feature>
<feature type="region of interest" description="Disordered" evidence="1">
    <location>
        <begin position="1"/>
        <end position="43"/>
    </location>
</feature>
<name>A0ABR1VJS6_9PEZI</name>
<protein>
    <submittedName>
        <fullName evidence="2">Uncharacterized protein</fullName>
    </submittedName>
</protein>
<evidence type="ECO:0000313" key="2">
    <source>
        <dbReference type="EMBL" id="KAK8071501.1"/>
    </source>
</evidence>
<evidence type="ECO:0000256" key="1">
    <source>
        <dbReference type="SAM" id="MobiDB-lite"/>
    </source>
</evidence>
<feature type="region of interest" description="Disordered" evidence="1">
    <location>
        <begin position="78"/>
        <end position="151"/>
    </location>
</feature>
<evidence type="ECO:0000313" key="3">
    <source>
        <dbReference type="Proteomes" id="UP001433268"/>
    </source>
</evidence>
<proteinExistence type="predicted"/>
<feature type="compositionally biased region" description="Polar residues" evidence="1">
    <location>
        <begin position="26"/>
        <end position="43"/>
    </location>
</feature>
<dbReference type="RefSeq" id="XP_066665309.1">
    <property type="nucleotide sequence ID" value="XM_066816019.1"/>
</dbReference>
<dbReference type="Proteomes" id="UP001433268">
    <property type="component" value="Unassembled WGS sequence"/>
</dbReference>
<dbReference type="GeneID" id="92049079"/>
<sequence length="151" mass="16334">MYMNWTGNPAMESSEHTNGLDEYASGTFTGQNTTSPAPQQQYPGQSYYNQAAAVDAGASHGQGHQFDYRTAPDSHQMWMPAMQTQQQQQQRPTASPGPGNFPSNASWQAASNTPPQAGFAQPAIQQYNVPASHAGYPQAPSRTHSATPYRS</sequence>
<comment type="caution">
    <text evidence="2">The sequence shown here is derived from an EMBL/GenBank/DDBJ whole genome shotgun (WGS) entry which is preliminary data.</text>
</comment>
<keyword evidence="3" id="KW-1185">Reference proteome</keyword>
<organism evidence="2 3">
    <name type="scientific">Apiospora hydei</name>
    <dbReference type="NCBI Taxonomy" id="1337664"/>
    <lineage>
        <taxon>Eukaryota</taxon>
        <taxon>Fungi</taxon>
        <taxon>Dikarya</taxon>
        <taxon>Ascomycota</taxon>
        <taxon>Pezizomycotina</taxon>
        <taxon>Sordariomycetes</taxon>
        <taxon>Xylariomycetidae</taxon>
        <taxon>Amphisphaeriales</taxon>
        <taxon>Apiosporaceae</taxon>
        <taxon>Apiospora</taxon>
    </lineage>
</organism>
<feature type="compositionally biased region" description="Polar residues" evidence="1">
    <location>
        <begin position="140"/>
        <end position="151"/>
    </location>
</feature>
<reference evidence="2 3" key="1">
    <citation type="submission" date="2023-01" db="EMBL/GenBank/DDBJ databases">
        <title>Analysis of 21 Apiospora genomes using comparative genomics revels a genus with tremendous synthesis potential of carbohydrate active enzymes and secondary metabolites.</title>
        <authorList>
            <person name="Sorensen T."/>
        </authorList>
    </citation>
    <scope>NUCLEOTIDE SEQUENCE [LARGE SCALE GENOMIC DNA]</scope>
    <source>
        <strain evidence="2 3">CBS 114990</strain>
    </source>
</reference>
<accession>A0ABR1VJS6</accession>
<dbReference type="EMBL" id="JAQQWN010000008">
    <property type="protein sequence ID" value="KAK8071501.1"/>
    <property type="molecule type" value="Genomic_DNA"/>
</dbReference>
<gene>
    <name evidence="2" type="ORF">PG997_011704</name>
</gene>